<dbReference type="SUPFAM" id="SSF49363">
    <property type="entry name" value="Purple acid phosphatase, N-terminal domain"/>
    <property type="match status" value="1"/>
</dbReference>
<dbReference type="InterPro" id="IPR041792">
    <property type="entry name" value="MPP_PAP"/>
</dbReference>
<evidence type="ECO:0000256" key="3">
    <source>
        <dbReference type="RuleBase" id="RU361203"/>
    </source>
</evidence>
<name>A0A1Q9EUT5_SYMMI</name>
<dbReference type="SUPFAM" id="SSF56300">
    <property type="entry name" value="Metallo-dependent phosphatases"/>
    <property type="match status" value="1"/>
</dbReference>
<dbReference type="Proteomes" id="UP000186817">
    <property type="component" value="Unassembled WGS sequence"/>
</dbReference>
<dbReference type="InterPro" id="IPR029052">
    <property type="entry name" value="Metallo-depent_PP-like"/>
</dbReference>
<dbReference type="Pfam" id="PF16656">
    <property type="entry name" value="Pur_ac_phosph_N"/>
    <property type="match status" value="1"/>
</dbReference>
<comment type="similarity">
    <text evidence="3">Belongs to the metallophosphoesterase superfamily. Purple acid phosphatase family.</text>
</comment>
<keyword evidence="3" id="KW-0378">Hydrolase</keyword>
<dbReference type="AlphaFoldDB" id="A0A1Q9EUT5"/>
<evidence type="ECO:0000259" key="6">
    <source>
        <dbReference type="Pfam" id="PF16656"/>
    </source>
</evidence>
<feature type="domain" description="Purple acid phosphatase N-terminal" evidence="6">
    <location>
        <begin position="23"/>
        <end position="126"/>
    </location>
</feature>
<dbReference type="OrthoDB" id="417669at2759"/>
<feature type="domain" description="Purple acid phosphatase C-terminal" evidence="5">
    <location>
        <begin position="547"/>
        <end position="604"/>
    </location>
</feature>
<dbReference type="GO" id="GO:0046872">
    <property type="term" value="F:metal ion binding"/>
    <property type="evidence" value="ECO:0007669"/>
    <property type="project" value="InterPro"/>
</dbReference>
<keyword evidence="8" id="KW-1185">Reference proteome</keyword>
<dbReference type="InterPro" id="IPR025733">
    <property type="entry name" value="PAPs_C"/>
</dbReference>
<dbReference type="Gene3D" id="3.60.21.10">
    <property type="match status" value="2"/>
</dbReference>
<dbReference type="InterPro" id="IPR008963">
    <property type="entry name" value="Purple_acid_Pase-like_N"/>
</dbReference>
<organism evidence="7 8">
    <name type="scientific">Symbiodinium microadriaticum</name>
    <name type="common">Dinoflagellate</name>
    <name type="synonym">Zooxanthella microadriatica</name>
    <dbReference type="NCBI Taxonomy" id="2951"/>
    <lineage>
        <taxon>Eukaryota</taxon>
        <taxon>Sar</taxon>
        <taxon>Alveolata</taxon>
        <taxon>Dinophyceae</taxon>
        <taxon>Suessiales</taxon>
        <taxon>Symbiodiniaceae</taxon>
        <taxon>Symbiodinium</taxon>
    </lineage>
</organism>
<evidence type="ECO:0000313" key="7">
    <source>
        <dbReference type="EMBL" id="OLQ11192.1"/>
    </source>
</evidence>
<evidence type="ECO:0000313" key="8">
    <source>
        <dbReference type="Proteomes" id="UP000186817"/>
    </source>
</evidence>
<reference evidence="7 8" key="1">
    <citation type="submission" date="2016-02" db="EMBL/GenBank/DDBJ databases">
        <title>Genome analysis of coral dinoflagellate symbionts highlights evolutionary adaptations to a symbiotic lifestyle.</title>
        <authorList>
            <person name="Aranda M."/>
            <person name="Li Y."/>
            <person name="Liew Y.J."/>
            <person name="Baumgarten S."/>
            <person name="Simakov O."/>
            <person name="Wilson M."/>
            <person name="Piel J."/>
            <person name="Ashoor H."/>
            <person name="Bougouffa S."/>
            <person name="Bajic V.B."/>
            <person name="Ryu T."/>
            <person name="Ravasi T."/>
            <person name="Bayer T."/>
            <person name="Micklem G."/>
            <person name="Kim H."/>
            <person name="Bhak J."/>
            <person name="Lajeunesse T.C."/>
            <person name="Voolstra C.R."/>
        </authorList>
    </citation>
    <scope>NUCLEOTIDE SEQUENCE [LARGE SCALE GENOMIC DNA]</scope>
    <source>
        <strain evidence="7 8">CCMP2467</strain>
    </source>
</reference>
<feature type="signal peptide" evidence="3">
    <location>
        <begin position="1"/>
        <end position="16"/>
    </location>
</feature>
<protein>
    <recommendedName>
        <fullName evidence="3">Purple acid phosphatase</fullName>
        <ecNumber evidence="3">3.1.3.2</ecNumber>
    </recommendedName>
</protein>
<dbReference type="InterPro" id="IPR004843">
    <property type="entry name" value="Calcineurin-like_PHP"/>
</dbReference>
<proteinExistence type="inferred from homology"/>
<dbReference type="Pfam" id="PF00149">
    <property type="entry name" value="Metallophos"/>
    <property type="match status" value="1"/>
</dbReference>
<dbReference type="GO" id="GO:0003993">
    <property type="term" value="F:acid phosphatase activity"/>
    <property type="evidence" value="ECO:0007669"/>
    <property type="project" value="UniProtKB-EC"/>
</dbReference>
<dbReference type="EC" id="3.1.3.2" evidence="3"/>
<dbReference type="PANTHER" id="PTHR45867:SF3">
    <property type="entry name" value="ACID PHOSPHATASE TYPE 7"/>
    <property type="match status" value="1"/>
</dbReference>
<dbReference type="PANTHER" id="PTHR45867">
    <property type="entry name" value="PURPLE ACID PHOSPHATASE"/>
    <property type="match status" value="1"/>
</dbReference>
<comment type="caution">
    <text evidence="7">The sequence shown here is derived from an EMBL/GenBank/DDBJ whole genome shotgun (WGS) entry which is preliminary data.</text>
</comment>
<feature type="domain" description="Calcineurin-like phosphoesterase" evidence="4">
    <location>
        <begin position="160"/>
        <end position="345"/>
    </location>
</feature>
<keyword evidence="2" id="KW-0325">Glycoprotein</keyword>
<comment type="catalytic activity">
    <reaction evidence="3">
        <text>a phosphate monoester + H2O = an alcohol + phosphate</text>
        <dbReference type="Rhea" id="RHEA:15017"/>
        <dbReference type="ChEBI" id="CHEBI:15377"/>
        <dbReference type="ChEBI" id="CHEBI:30879"/>
        <dbReference type="ChEBI" id="CHEBI:43474"/>
        <dbReference type="ChEBI" id="CHEBI:67140"/>
        <dbReference type="EC" id="3.1.3.2"/>
    </reaction>
</comment>
<dbReference type="EMBL" id="LSRX01000063">
    <property type="protein sequence ID" value="OLQ11192.1"/>
    <property type="molecule type" value="Genomic_DNA"/>
</dbReference>
<dbReference type="InterPro" id="IPR015914">
    <property type="entry name" value="PAPs_N"/>
</dbReference>
<dbReference type="Gene3D" id="2.60.40.380">
    <property type="entry name" value="Purple acid phosphatase-like, N-terminal"/>
    <property type="match status" value="1"/>
</dbReference>
<dbReference type="CDD" id="cd00839">
    <property type="entry name" value="MPP_PAPs"/>
    <property type="match status" value="1"/>
</dbReference>
<accession>A0A1Q9EUT5</accession>
<gene>
    <name evidence="7" type="primary">papl</name>
    <name evidence="7" type="ORF">AK812_SmicGene4975</name>
</gene>
<evidence type="ECO:0000256" key="1">
    <source>
        <dbReference type="ARBA" id="ARBA00022729"/>
    </source>
</evidence>
<feature type="chain" id="PRO_5011812392" description="Purple acid phosphatase" evidence="3">
    <location>
        <begin position="17"/>
        <end position="711"/>
    </location>
</feature>
<dbReference type="Pfam" id="PF14008">
    <property type="entry name" value="Metallophos_C"/>
    <property type="match status" value="1"/>
</dbReference>
<evidence type="ECO:0000259" key="5">
    <source>
        <dbReference type="Pfam" id="PF14008"/>
    </source>
</evidence>
<evidence type="ECO:0000256" key="2">
    <source>
        <dbReference type="ARBA" id="ARBA00023180"/>
    </source>
</evidence>
<keyword evidence="1 3" id="KW-0732">Signal</keyword>
<sequence>MVRLGLLASLLFPAWADTPYQQPEQIHIGLGGKPGEMTVHWSTIQESYLRNQTAYDPGDSFVMYGLSKDALTRTSNGTSFLFQDYGDEHRNFTMHIATMTDLLPNKIYYYVVGGQRTGWSSALSFKSAPISEEDVQSRLPMSYAVYGDQGDYNGQTLPSLQIAARKGELDMVLHVGDMAYDFDSDNGRNGDAWMRDIQPLSAAVPYMVSSGNHEAGNNFNHYTQRFRNMPSNSGTITFPEFGKVPNNWWYSWDSGLVHFVALSTEVYTNADYYSMVVEQYAWLETDLAAVNRTKTPWVVAHGHRPLYCSCDGDCDTIATLNRMGFKQPDGSFKYGLEELFYRHGVNMYMAGRHQAMETTLSGVHGMVRDLQNRVGTTQRKLDDWVKSWSDSSGTTVDDSPGVVKCLCQLREHQDELARYNQANEALSSKVDSVAEAVGVIATRVQNMQTLLDKMAAARPKAPPPAFPAPDIPASESAGANVINLSPPAQQDTVTVWMDGRDLVSMLQLSPDCHEHNYERMFDVFPKWNPMMPWLSGITTESTIDPPATTYIVTGSAGNVEDHEAFTRPAPRRSAKRLNTYGWSKMTVYNASHIYWQQFQTDSGQPPSTWGQVMDATWLVQNHHGPFSQHPRRKEVENSGVAGLRPVDTISVDLSFWPVGPPVGRRLQMQCKHAGHNQAPVCSDQDLSKQMVSKGRWQYTKSIDSGNPVDFV</sequence>
<evidence type="ECO:0000259" key="4">
    <source>
        <dbReference type="Pfam" id="PF00149"/>
    </source>
</evidence>